<evidence type="ECO:0000313" key="3">
    <source>
        <dbReference type="Proteomes" id="UP000001683"/>
    </source>
</evidence>
<dbReference type="KEGG" id="nth:Nther_1113"/>
<dbReference type="GO" id="GO:0006281">
    <property type="term" value="P:DNA repair"/>
    <property type="evidence" value="ECO:0007669"/>
    <property type="project" value="InterPro"/>
</dbReference>
<dbReference type="eggNOG" id="COG1555">
    <property type="taxonomic scope" value="Bacteria"/>
</dbReference>
<dbReference type="STRING" id="457570.Nther_1113"/>
<organism evidence="2 3">
    <name type="scientific">Natranaerobius thermophilus (strain ATCC BAA-1301 / DSM 18059 / JW/NM-WN-LF)</name>
    <dbReference type="NCBI Taxonomy" id="457570"/>
    <lineage>
        <taxon>Bacteria</taxon>
        <taxon>Bacillati</taxon>
        <taxon>Bacillota</taxon>
        <taxon>Clostridia</taxon>
        <taxon>Natranaerobiales</taxon>
        <taxon>Natranaerobiaceae</taxon>
        <taxon>Natranaerobius</taxon>
    </lineage>
</organism>
<sequence>MIAGVALLFVYGWIFGLPGSNNSLVIDLDQDETISDKENDEGLNLQDNINTDDQIKEKSKDSGTEELVVYISGGVKEPGVYTLPYGSRVYQLIELAGGELEDSLLELLNLASPLEDGQHIHIYREGDDIDYESQLVPDNKSQGDTKININTADITLLESLPGIGPVRAESIIKHREKVGEFTSIEQIMDVNGIGPGIFNQIKELIVT</sequence>
<dbReference type="PANTHER" id="PTHR21180">
    <property type="entry name" value="ENDONUCLEASE/EXONUCLEASE/PHOSPHATASE FAMILY DOMAIN-CONTAINING PROTEIN 1"/>
    <property type="match status" value="1"/>
</dbReference>
<evidence type="ECO:0000313" key="2">
    <source>
        <dbReference type="EMBL" id="ACB84696.1"/>
    </source>
</evidence>
<proteinExistence type="predicted"/>
<dbReference type="GO" id="GO:0015627">
    <property type="term" value="C:type II protein secretion system complex"/>
    <property type="evidence" value="ECO:0007669"/>
    <property type="project" value="TreeGrafter"/>
</dbReference>
<protein>
    <submittedName>
        <fullName evidence="2">Competence protein ComEA helix-hairpin-helix repeat protein</fullName>
    </submittedName>
</protein>
<dbReference type="Gene3D" id="1.10.150.320">
    <property type="entry name" value="Photosystem II 12 kDa extrinsic protein"/>
    <property type="match status" value="1"/>
</dbReference>
<evidence type="ECO:0000259" key="1">
    <source>
        <dbReference type="SMART" id="SM00278"/>
    </source>
</evidence>
<reference evidence="2 3" key="1">
    <citation type="submission" date="2008-04" db="EMBL/GenBank/DDBJ databases">
        <title>Complete sequence of chromosome of Natranaerobius thermophilus JW/NM-WN-LF.</title>
        <authorList>
            <consortium name="US DOE Joint Genome Institute"/>
            <person name="Copeland A."/>
            <person name="Lucas S."/>
            <person name="Lapidus A."/>
            <person name="Glavina del Rio T."/>
            <person name="Dalin E."/>
            <person name="Tice H."/>
            <person name="Bruce D."/>
            <person name="Goodwin L."/>
            <person name="Pitluck S."/>
            <person name="Chertkov O."/>
            <person name="Brettin T."/>
            <person name="Detter J.C."/>
            <person name="Han C."/>
            <person name="Kuske C.R."/>
            <person name="Schmutz J."/>
            <person name="Larimer F."/>
            <person name="Land M."/>
            <person name="Hauser L."/>
            <person name="Kyrpides N."/>
            <person name="Lykidis A."/>
            <person name="Mesbah N.M."/>
            <person name="Wiegel J."/>
        </authorList>
    </citation>
    <scope>NUCLEOTIDE SEQUENCE [LARGE SCALE GENOMIC DNA]</scope>
    <source>
        <strain evidence="3">ATCC BAA-1301 / DSM 18059 / JW/NM-WN-LF</strain>
    </source>
</reference>
<dbReference type="Gene3D" id="3.10.20.600">
    <property type="match status" value="1"/>
</dbReference>
<keyword evidence="3" id="KW-1185">Reference proteome</keyword>
<dbReference type="SUPFAM" id="SSF142984">
    <property type="entry name" value="Nqo1 middle domain-like"/>
    <property type="match status" value="1"/>
</dbReference>
<dbReference type="InterPro" id="IPR004509">
    <property type="entry name" value="Competence_ComEA_HhH"/>
</dbReference>
<dbReference type="HOGENOM" id="CLU_052011_1_2_9"/>
<dbReference type="Pfam" id="PF10531">
    <property type="entry name" value="SLBB"/>
    <property type="match status" value="1"/>
</dbReference>
<reference evidence="2 3" key="2">
    <citation type="journal article" date="2011" name="J. Bacteriol.">
        <title>Complete genome sequence of the anaerobic, halophilic alkalithermophile Natranaerobius thermophilus JW/NM-WN-LF.</title>
        <authorList>
            <person name="Zhao B."/>
            <person name="Mesbah N.M."/>
            <person name="Dalin E."/>
            <person name="Goodwin L."/>
            <person name="Nolan M."/>
            <person name="Pitluck S."/>
            <person name="Chertkov O."/>
            <person name="Brettin T.S."/>
            <person name="Han J."/>
            <person name="Larimer F.W."/>
            <person name="Land M.L."/>
            <person name="Hauser L."/>
            <person name="Kyrpides N."/>
            <person name="Wiegel J."/>
        </authorList>
    </citation>
    <scope>NUCLEOTIDE SEQUENCE [LARGE SCALE GENOMIC DNA]</scope>
    <source>
        <strain evidence="3">ATCC BAA-1301 / DSM 18059 / JW/NM-WN-LF</strain>
    </source>
</reference>
<gene>
    <name evidence="2" type="ordered locus">Nther_1113</name>
</gene>
<dbReference type="InterPro" id="IPR019554">
    <property type="entry name" value="Soluble_ligand-bd"/>
</dbReference>
<dbReference type="InParanoid" id="B2A1F6"/>
<dbReference type="InterPro" id="IPR010994">
    <property type="entry name" value="RuvA_2-like"/>
</dbReference>
<feature type="domain" description="Helix-hairpin-helix DNA-binding motif class 1" evidence="1">
    <location>
        <begin position="155"/>
        <end position="174"/>
    </location>
</feature>
<accession>B2A1F6</accession>
<name>B2A1F6_NATTJ</name>
<dbReference type="SUPFAM" id="SSF47781">
    <property type="entry name" value="RuvA domain 2-like"/>
    <property type="match status" value="1"/>
</dbReference>
<dbReference type="Pfam" id="PF12836">
    <property type="entry name" value="HHH_3"/>
    <property type="match status" value="1"/>
</dbReference>
<dbReference type="AlphaFoldDB" id="B2A1F6"/>
<dbReference type="InterPro" id="IPR051675">
    <property type="entry name" value="Endo/Exo/Phosphatase_dom_1"/>
</dbReference>
<dbReference type="InterPro" id="IPR003583">
    <property type="entry name" value="Hlx-hairpin-Hlx_DNA-bd_motif"/>
</dbReference>
<dbReference type="EMBL" id="CP001034">
    <property type="protein sequence ID" value="ACB84696.1"/>
    <property type="molecule type" value="Genomic_DNA"/>
</dbReference>
<dbReference type="RefSeq" id="WP_012447571.1">
    <property type="nucleotide sequence ID" value="NC_010718.1"/>
</dbReference>
<dbReference type="GO" id="GO:0003677">
    <property type="term" value="F:DNA binding"/>
    <property type="evidence" value="ECO:0007669"/>
    <property type="project" value="InterPro"/>
</dbReference>
<dbReference type="PANTHER" id="PTHR21180:SF32">
    <property type="entry name" value="ENDONUCLEASE_EXONUCLEASE_PHOSPHATASE FAMILY DOMAIN-CONTAINING PROTEIN 1"/>
    <property type="match status" value="1"/>
</dbReference>
<dbReference type="GO" id="GO:0015628">
    <property type="term" value="P:protein secretion by the type II secretion system"/>
    <property type="evidence" value="ECO:0007669"/>
    <property type="project" value="TreeGrafter"/>
</dbReference>
<dbReference type="SMART" id="SM00278">
    <property type="entry name" value="HhH1"/>
    <property type="match status" value="2"/>
</dbReference>
<dbReference type="FunCoup" id="B2A1F6">
    <property type="interactions" value="18"/>
</dbReference>
<feature type="domain" description="Helix-hairpin-helix DNA-binding motif class 1" evidence="1">
    <location>
        <begin position="185"/>
        <end position="204"/>
    </location>
</feature>
<dbReference type="OrthoDB" id="9790239at2"/>
<dbReference type="NCBIfam" id="TIGR00426">
    <property type="entry name" value="competence protein ComEA helix-hairpin-helix repeat region"/>
    <property type="match status" value="1"/>
</dbReference>
<dbReference type="Proteomes" id="UP000001683">
    <property type="component" value="Chromosome"/>
</dbReference>